<feature type="transmembrane region" description="Helical" evidence="1">
    <location>
        <begin position="21"/>
        <end position="41"/>
    </location>
</feature>
<keyword evidence="1" id="KW-0812">Transmembrane</keyword>
<dbReference type="AlphaFoldDB" id="H0E215"/>
<keyword evidence="1" id="KW-1133">Transmembrane helix</keyword>
<sequence>MTRPKTTRLRRAARRDDGLTLVELLVTMALASVVLFAILGASDILGSSTQDTGRVTDSQEVGRQVVRRITNDTRQAYTPATGAATPIVSITRSQLVFAAAIASSTGGESNGWISYCADSAGSLFRGQLAAGSYVAPTGCGANGSGWTFTRLVDRRVVSPTTLFSYTADAAYTANNCPQQAPTAATPSPPACLPAPAAVRAVGLRLAVSRRPGSTSGAVVTRAAVSLRNAIAP</sequence>
<dbReference type="NCBIfam" id="TIGR02532">
    <property type="entry name" value="IV_pilin_GFxxxE"/>
    <property type="match status" value="1"/>
</dbReference>
<organism evidence="2 3">
    <name type="scientific">Patulibacter medicamentivorans</name>
    <dbReference type="NCBI Taxonomy" id="1097667"/>
    <lineage>
        <taxon>Bacteria</taxon>
        <taxon>Bacillati</taxon>
        <taxon>Actinomycetota</taxon>
        <taxon>Thermoleophilia</taxon>
        <taxon>Solirubrobacterales</taxon>
        <taxon>Patulibacteraceae</taxon>
        <taxon>Patulibacter</taxon>
    </lineage>
</organism>
<protein>
    <recommendedName>
        <fullName evidence="4">Prepilin-type N-terminal cleavage/methylation domain-containing protein</fullName>
    </recommendedName>
</protein>
<accession>H0E215</accession>
<gene>
    <name evidence="2" type="ORF">PAI11_08280</name>
</gene>
<name>H0E215_9ACTN</name>
<dbReference type="InterPro" id="IPR012902">
    <property type="entry name" value="N_methyl_site"/>
</dbReference>
<keyword evidence="3" id="KW-1185">Reference proteome</keyword>
<evidence type="ECO:0000313" key="3">
    <source>
        <dbReference type="Proteomes" id="UP000005143"/>
    </source>
</evidence>
<reference evidence="2 3" key="1">
    <citation type="journal article" date="2013" name="Biodegradation">
        <title>Quantitative proteomic analysis of ibuprofen-degrading Patulibacter sp. strain I11.</title>
        <authorList>
            <person name="Almeida B."/>
            <person name="Kjeldal H."/>
            <person name="Lolas I."/>
            <person name="Knudsen A.D."/>
            <person name="Carvalho G."/>
            <person name="Nielsen K.L."/>
            <person name="Barreto Crespo M.T."/>
            <person name="Stensballe A."/>
            <person name="Nielsen J.L."/>
        </authorList>
    </citation>
    <scope>NUCLEOTIDE SEQUENCE [LARGE SCALE GENOMIC DNA]</scope>
    <source>
        <strain evidence="2 3">I11</strain>
    </source>
</reference>
<dbReference type="EMBL" id="AGUD01000038">
    <property type="protein sequence ID" value="EHN12274.1"/>
    <property type="molecule type" value="Genomic_DNA"/>
</dbReference>
<dbReference type="RefSeq" id="WP_007571230.1">
    <property type="nucleotide sequence ID" value="NZ_AGUD01000038.1"/>
</dbReference>
<dbReference type="Pfam" id="PF07963">
    <property type="entry name" value="N_methyl"/>
    <property type="match status" value="1"/>
</dbReference>
<evidence type="ECO:0008006" key="4">
    <source>
        <dbReference type="Google" id="ProtNLM"/>
    </source>
</evidence>
<evidence type="ECO:0000256" key="1">
    <source>
        <dbReference type="SAM" id="Phobius"/>
    </source>
</evidence>
<keyword evidence="1" id="KW-0472">Membrane</keyword>
<evidence type="ECO:0000313" key="2">
    <source>
        <dbReference type="EMBL" id="EHN12274.1"/>
    </source>
</evidence>
<proteinExistence type="predicted"/>
<dbReference type="Proteomes" id="UP000005143">
    <property type="component" value="Unassembled WGS sequence"/>
</dbReference>
<comment type="caution">
    <text evidence="2">The sequence shown here is derived from an EMBL/GenBank/DDBJ whole genome shotgun (WGS) entry which is preliminary data.</text>
</comment>